<feature type="transmembrane region" description="Helical" evidence="1">
    <location>
        <begin position="157"/>
        <end position="181"/>
    </location>
</feature>
<feature type="transmembrane region" description="Helical" evidence="1">
    <location>
        <begin position="75"/>
        <end position="94"/>
    </location>
</feature>
<dbReference type="PANTHER" id="PTHR38848:SF3">
    <property type="entry name" value="G-PROTEIN COUPLED RECEPTORS FAMILY 3 PROFILE DOMAIN-CONTAINING PROTEIN"/>
    <property type="match status" value="1"/>
</dbReference>
<feature type="transmembrane region" description="Helical" evidence="1">
    <location>
        <begin position="6"/>
        <end position="26"/>
    </location>
</feature>
<protein>
    <submittedName>
        <fullName evidence="2">Uncharacterized protein</fullName>
    </submittedName>
</protein>
<keyword evidence="1" id="KW-1133">Transmembrane helix</keyword>
<dbReference type="AlphaFoldDB" id="A0A8H7VI73"/>
<gene>
    <name evidence="2" type="ORF">INT45_012724</name>
</gene>
<sequence length="293" mass="32619">MYTPDNYEIISEINSVTCVTAISLILGRKIASVDGPIYYVRGLLIIMYSLTLAFDLIACMLVSTNNGNYVSCMLGFFNCVILYTSAKIALYLYFVEKIYILHIPKVIRLRSPIYWIGYALLTPYIGLIVLMTLYRVTEVSNESPYHCTIGFTLPGSIPILCYDVLVTLSCAGIFIKCYAFPNIAQQTSHQASSLKIMAKRNIIGSTAACLTATINYAIMIAMDGRERGLVALSISTLDITIISCVIHWVTATTAELQYVQNVLNKGNLDKPMKLEIKQHQEVVVLTELTSNKF</sequence>
<dbReference type="PANTHER" id="PTHR38848">
    <property type="entry name" value="G-PROTEIN COUPLED RECEPTORS FAMILY 3 PROFILE DOMAIN-CONTAINING PROTEIN"/>
    <property type="match status" value="1"/>
</dbReference>
<feature type="transmembrane region" description="Helical" evidence="1">
    <location>
        <begin position="115"/>
        <end position="137"/>
    </location>
</feature>
<feature type="transmembrane region" description="Helical" evidence="1">
    <location>
        <begin position="38"/>
        <end position="63"/>
    </location>
</feature>
<dbReference type="EMBL" id="JAEPRB010000053">
    <property type="protein sequence ID" value="KAG2223851.1"/>
    <property type="molecule type" value="Genomic_DNA"/>
</dbReference>
<feature type="transmembrane region" description="Helical" evidence="1">
    <location>
        <begin position="228"/>
        <end position="249"/>
    </location>
</feature>
<dbReference type="OrthoDB" id="3210850at2759"/>
<reference evidence="2 3" key="1">
    <citation type="submission" date="2020-12" db="EMBL/GenBank/DDBJ databases">
        <title>Metabolic potential, ecology and presence of endohyphal bacteria is reflected in genomic diversity of Mucoromycotina.</title>
        <authorList>
            <person name="Muszewska A."/>
            <person name="Okrasinska A."/>
            <person name="Steczkiewicz K."/>
            <person name="Drgas O."/>
            <person name="Orlowska M."/>
            <person name="Perlinska-Lenart U."/>
            <person name="Aleksandrzak-Piekarczyk T."/>
            <person name="Szatraj K."/>
            <person name="Zielenkiewicz U."/>
            <person name="Pilsyk S."/>
            <person name="Malc E."/>
            <person name="Mieczkowski P."/>
            <person name="Kruszewska J.S."/>
            <person name="Biernat P."/>
            <person name="Pawlowska J."/>
        </authorList>
    </citation>
    <scope>NUCLEOTIDE SEQUENCE [LARGE SCALE GENOMIC DNA]</scope>
    <source>
        <strain evidence="2 3">CBS 142.35</strain>
    </source>
</reference>
<accession>A0A8H7VI73</accession>
<proteinExistence type="predicted"/>
<evidence type="ECO:0000313" key="2">
    <source>
        <dbReference type="EMBL" id="KAG2223851.1"/>
    </source>
</evidence>
<organism evidence="2 3">
    <name type="scientific">Circinella minor</name>
    <dbReference type="NCBI Taxonomy" id="1195481"/>
    <lineage>
        <taxon>Eukaryota</taxon>
        <taxon>Fungi</taxon>
        <taxon>Fungi incertae sedis</taxon>
        <taxon>Mucoromycota</taxon>
        <taxon>Mucoromycotina</taxon>
        <taxon>Mucoromycetes</taxon>
        <taxon>Mucorales</taxon>
        <taxon>Lichtheimiaceae</taxon>
        <taxon>Circinella</taxon>
    </lineage>
</organism>
<keyword evidence="1" id="KW-0472">Membrane</keyword>
<feature type="transmembrane region" description="Helical" evidence="1">
    <location>
        <begin position="202"/>
        <end position="222"/>
    </location>
</feature>
<name>A0A8H7VI73_9FUNG</name>
<keyword evidence="3" id="KW-1185">Reference proteome</keyword>
<comment type="caution">
    <text evidence="2">The sequence shown here is derived from an EMBL/GenBank/DDBJ whole genome shotgun (WGS) entry which is preliminary data.</text>
</comment>
<evidence type="ECO:0000256" key="1">
    <source>
        <dbReference type="SAM" id="Phobius"/>
    </source>
</evidence>
<keyword evidence="1" id="KW-0812">Transmembrane</keyword>
<evidence type="ECO:0000313" key="3">
    <source>
        <dbReference type="Proteomes" id="UP000646827"/>
    </source>
</evidence>
<dbReference type="Proteomes" id="UP000646827">
    <property type="component" value="Unassembled WGS sequence"/>
</dbReference>